<proteinExistence type="inferred from homology"/>
<comment type="similarity">
    <text evidence="1 3">Belongs to the short-chain dehydrogenases/reductases (SDR) family.</text>
</comment>
<protein>
    <submittedName>
        <fullName evidence="5">Short-chain dehydrogenase</fullName>
    </submittedName>
</protein>
<dbReference type="InterPro" id="IPR002347">
    <property type="entry name" value="SDR_fam"/>
</dbReference>
<dbReference type="NCBIfam" id="NF006597">
    <property type="entry name" value="PRK09134.1"/>
    <property type="match status" value="1"/>
</dbReference>
<dbReference type="SMART" id="SM00822">
    <property type="entry name" value="PKS_KR"/>
    <property type="match status" value="1"/>
</dbReference>
<keyword evidence="2" id="KW-0560">Oxidoreductase</keyword>
<keyword evidence="6" id="KW-1185">Reference proteome</keyword>
<dbReference type="Gene3D" id="3.40.50.720">
    <property type="entry name" value="NAD(P)-binding Rossmann-like Domain"/>
    <property type="match status" value="1"/>
</dbReference>
<feature type="domain" description="Ketoreductase" evidence="4">
    <location>
        <begin position="7"/>
        <end position="167"/>
    </location>
</feature>
<dbReference type="PANTHER" id="PTHR43639">
    <property type="entry name" value="OXIDOREDUCTASE, SHORT-CHAIN DEHYDROGENASE/REDUCTASE FAMILY (AFU_ORTHOLOGUE AFUA_5G02870)"/>
    <property type="match status" value="1"/>
</dbReference>
<comment type="caution">
    <text evidence="5">The sequence shown here is derived from an EMBL/GenBank/DDBJ whole genome shotgun (WGS) entry which is preliminary data.</text>
</comment>
<evidence type="ECO:0000256" key="2">
    <source>
        <dbReference type="ARBA" id="ARBA00023002"/>
    </source>
</evidence>
<evidence type="ECO:0000259" key="4">
    <source>
        <dbReference type="SMART" id="SM00822"/>
    </source>
</evidence>
<dbReference type="Pfam" id="PF00106">
    <property type="entry name" value="adh_short"/>
    <property type="match status" value="1"/>
</dbReference>
<evidence type="ECO:0000256" key="3">
    <source>
        <dbReference type="RuleBase" id="RU000363"/>
    </source>
</evidence>
<dbReference type="InterPro" id="IPR057326">
    <property type="entry name" value="KR_dom"/>
</dbReference>
<gene>
    <name evidence="5" type="ORF">N825_31140</name>
</gene>
<dbReference type="OrthoDB" id="9786360at2"/>
<dbReference type="SUPFAM" id="SSF51735">
    <property type="entry name" value="NAD(P)-binding Rossmann-fold domains"/>
    <property type="match status" value="1"/>
</dbReference>
<dbReference type="InterPro" id="IPR036291">
    <property type="entry name" value="NAD(P)-bd_dom_sf"/>
</dbReference>
<dbReference type="PANTHER" id="PTHR43639:SF1">
    <property type="entry name" value="SHORT-CHAIN DEHYDROGENASE_REDUCTASE FAMILY PROTEIN"/>
    <property type="match status" value="1"/>
</dbReference>
<dbReference type="EMBL" id="AVFL01000005">
    <property type="protein sequence ID" value="EWY41120.1"/>
    <property type="molecule type" value="Genomic_DNA"/>
</dbReference>
<dbReference type="RefSeq" id="WP_037449960.1">
    <property type="nucleotide sequence ID" value="NZ_AVFL01000005.1"/>
</dbReference>
<organism evidence="5 6">
    <name type="scientific">Skermanella stibiiresistens SB22</name>
    <dbReference type="NCBI Taxonomy" id="1385369"/>
    <lineage>
        <taxon>Bacteria</taxon>
        <taxon>Pseudomonadati</taxon>
        <taxon>Pseudomonadota</taxon>
        <taxon>Alphaproteobacteria</taxon>
        <taxon>Rhodospirillales</taxon>
        <taxon>Azospirillaceae</taxon>
        <taxon>Skermanella</taxon>
    </lineage>
</organism>
<dbReference type="AlphaFoldDB" id="W9H4H7"/>
<accession>W9H4H7</accession>
<dbReference type="STRING" id="1385369.N825_31140"/>
<evidence type="ECO:0000313" key="6">
    <source>
        <dbReference type="Proteomes" id="UP000019486"/>
    </source>
</evidence>
<sequence>MVAIKKKTVLITGAGKRIGRAMALDLAAHGWAVAVHYFTSRDDADGVVAEIASAGGRAVAIQGDLGDEADTVRLVPEAVERLGPLTALINNASVFERDEIGTADRTSWDRHIETNLRAPLVLSQAFARQLPDDERGCVVNILDQRVWNLTPHFLSYTLSKAGLWTLTQTLALALAPRIRVNGIGPGPTLRNDRQTEEHFASQWENIPLQRPTSPEEICDGVRFILDSPALTGQMIALDGGEHLGWAQPGRGFVPVE</sequence>
<reference evidence="5 6" key="1">
    <citation type="submission" date="2013-08" db="EMBL/GenBank/DDBJ databases">
        <title>The genome sequence of Skermanella stibiiresistens.</title>
        <authorList>
            <person name="Zhu W."/>
            <person name="Wang G."/>
        </authorList>
    </citation>
    <scope>NUCLEOTIDE SEQUENCE [LARGE SCALE GENOMIC DNA]</scope>
    <source>
        <strain evidence="5 6">SB22</strain>
    </source>
</reference>
<dbReference type="PRINTS" id="PR00080">
    <property type="entry name" value="SDRFAMILY"/>
</dbReference>
<dbReference type="PATRIC" id="fig|1385369.3.peg.1867"/>
<dbReference type="GO" id="GO:0016491">
    <property type="term" value="F:oxidoreductase activity"/>
    <property type="evidence" value="ECO:0007669"/>
    <property type="project" value="UniProtKB-KW"/>
</dbReference>
<evidence type="ECO:0000256" key="1">
    <source>
        <dbReference type="ARBA" id="ARBA00006484"/>
    </source>
</evidence>
<dbReference type="Proteomes" id="UP000019486">
    <property type="component" value="Unassembled WGS sequence"/>
</dbReference>
<evidence type="ECO:0000313" key="5">
    <source>
        <dbReference type="EMBL" id="EWY41120.1"/>
    </source>
</evidence>
<name>W9H4H7_9PROT</name>
<dbReference type="PRINTS" id="PR00081">
    <property type="entry name" value="GDHRDH"/>
</dbReference>